<dbReference type="PANTHER" id="PTHR47704">
    <property type="entry name" value="POTASSIUM TRANSPORTER KIMA"/>
    <property type="match status" value="1"/>
</dbReference>
<name>A0ABY7NDR2_9MICO</name>
<organism evidence="4 5">
    <name type="scientific">Cryobacterium breve</name>
    <dbReference type="NCBI Taxonomy" id="1259258"/>
    <lineage>
        <taxon>Bacteria</taxon>
        <taxon>Bacillati</taxon>
        <taxon>Actinomycetota</taxon>
        <taxon>Actinomycetes</taxon>
        <taxon>Micrococcales</taxon>
        <taxon>Microbacteriaceae</taxon>
        <taxon>Cryobacterium</taxon>
    </lineage>
</organism>
<protein>
    <submittedName>
        <fullName evidence="4">APC family permease</fullName>
    </submittedName>
</protein>
<evidence type="ECO:0000256" key="3">
    <source>
        <dbReference type="SAM" id="SignalP"/>
    </source>
</evidence>
<evidence type="ECO:0000256" key="2">
    <source>
        <dbReference type="SAM" id="Phobius"/>
    </source>
</evidence>
<keyword evidence="3" id="KW-0732">Signal</keyword>
<feature type="transmembrane region" description="Helical" evidence="2">
    <location>
        <begin position="232"/>
        <end position="253"/>
    </location>
</feature>
<reference evidence="4 5" key="1">
    <citation type="submission" date="2021-05" db="EMBL/GenBank/DDBJ databases">
        <authorList>
            <person name="Kumar R."/>
            <person name="Kumar A."/>
            <person name="Mukhia S."/>
        </authorList>
    </citation>
    <scope>NUCLEOTIDE SEQUENCE [LARGE SCALE GENOMIC DNA]</scope>
    <source>
        <strain evidence="4 5">ERMR7:08</strain>
    </source>
</reference>
<keyword evidence="2" id="KW-0812">Transmembrane</keyword>
<dbReference type="InterPro" id="IPR053153">
    <property type="entry name" value="APC_K+_Transporter"/>
</dbReference>
<feature type="signal peptide" evidence="3">
    <location>
        <begin position="1"/>
        <end position="26"/>
    </location>
</feature>
<dbReference type="EMBL" id="CP075584">
    <property type="protein sequence ID" value="WBM80643.1"/>
    <property type="molecule type" value="Genomic_DNA"/>
</dbReference>
<keyword evidence="5" id="KW-1185">Reference proteome</keyword>
<dbReference type="Proteomes" id="UP001212421">
    <property type="component" value="Chromosome"/>
</dbReference>
<feature type="region of interest" description="Disordered" evidence="1">
    <location>
        <begin position="388"/>
        <end position="475"/>
    </location>
</feature>
<dbReference type="Gene3D" id="1.20.1740.10">
    <property type="entry name" value="Amino acid/polyamine transporter I"/>
    <property type="match status" value="1"/>
</dbReference>
<feature type="transmembrane region" description="Helical" evidence="2">
    <location>
        <begin position="155"/>
        <end position="178"/>
    </location>
</feature>
<accession>A0ABY7NDR2</accession>
<evidence type="ECO:0000313" key="5">
    <source>
        <dbReference type="Proteomes" id="UP001212421"/>
    </source>
</evidence>
<keyword evidence="2" id="KW-0472">Membrane</keyword>
<feature type="transmembrane region" description="Helical" evidence="2">
    <location>
        <begin position="101"/>
        <end position="124"/>
    </location>
</feature>
<evidence type="ECO:0000313" key="4">
    <source>
        <dbReference type="EMBL" id="WBM80643.1"/>
    </source>
</evidence>
<dbReference type="PANTHER" id="PTHR47704:SF1">
    <property type="entry name" value="POTASSIUM TRANSPORTER KIMA"/>
    <property type="match status" value="1"/>
</dbReference>
<feature type="chain" id="PRO_5045111508" evidence="3">
    <location>
        <begin position="27"/>
        <end position="490"/>
    </location>
</feature>
<proteinExistence type="predicted"/>
<feature type="compositionally biased region" description="Basic residues" evidence="1">
    <location>
        <begin position="438"/>
        <end position="460"/>
    </location>
</feature>
<feature type="transmembrane region" description="Helical" evidence="2">
    <location>
        <begin position="190"/>
        <end position="211"/>
    </location>
</feature>
<feature type="transmembrane region" description="Helical" evidence="2">
    <location>
        <begin position="365"/>
        <end position="384"/>
    </location>
</feature>
<keyword evidence="2" id="KW-1133">Transmembrane helix</keyword>
<evidence type="ECO:0000256" key="1">
    <source>
        <dbReference type="SAM" id="MobiDB-lite"/>
    </source>
</evidence>
<feature type="transmembrane region" description="Helical" evidence="2">
    <location>
        <begin position="50"/>
        <end position="68"/>
    </location>
</feature>
<feature type="transmembrane region" description="Helical" evidence="2">
    <location>
        <begin position="130"/>
        <end position="148"/>
    </location>
</feature>
<dbReference type="RefSeq" id="WP_281535309.1">
    <property type="nucleotide sequence ID" value="NZ_CP075584.1"/>
</dbReference>
<feature type="compositionally biased region" description="Basic and acidic residues" evidence="1">
    <location>
        <begin position="396"/>
        <end position="416"/>
    </location>
</feature>
<feature type="transmembrane region" description="Helical" evidence="2">
    <location>
        <begin position="340"/>
        <end position="359"/>
    </location>
</feature>
<gene>
    <name evidence="4" type="ORF">KIV56_04335</name>
</gene>
<sequence>MSKLPGGLSSRSRAILLMAFAFSVMADPVSSVAYAVEAALRALDGDLSLLVPTMFLVIAIIALVIVNYRQLIFRYPKGGGASAAVGEAFGDAWSFIPIGALVVDFVLTIAVSVSAGASALIAYFPDLAPWRLLLACGLILAVAMLTLFGQLGRLVFAAMALAFITVTVVVLCFGLGATPQAAAAVPESSGHVPIVAVVLAFPVAMALATGVEAPSTAIAELGELNDRGRRRFGRVTLWLTLAVVGTLTLGVALEVVHLRIGVPGADTTQIAELARLAAPEPLFAAFQFTTALLVVAAASSSFQAGPGMLKALARHTGPDGRRVGILPAVLDRTNARHAPVWGVALFGVLAVVVTVLAGGDDQTLVLYYAVSVFLSFLGGLLAMARFSPPGPASRFPRTEPRRRGDRGVHTHREPRSRPATGEPRRVTAGVGHPLPRLGARRTPRGNPHGHLRSRGWRRRSPAVSTGTHERPMPKHGPFVITAAYLVSEST</sequence>